<evidence type="ECO:0000313" key="1">
    <source>
        <dbReference type="EMBL" id="KAJ8891520.1"/>
    </source>
</evidence>
<dbReference type="PANTHER" id="PTHR45749">
    <property type="match status" value="1"/>
</dbReference>
<name>A0ABQ9I5F4_9NEOP</name>
<keyword evidence="2" id="KW-1185">Reference proteome</keyword>
<evidence type="ECO:0000313" key="2">
    <source>
        <dbReference type="Proteomes" id="UP001159363"/>
    </source>
</evidence>
<dbReference type="Proteomes" id="UP001159363">
    <property type="component" value="Chromosome 2"/>
</dbReference>
<gene>
    <name evidence="1" type="ORF">PR048_004048</name>
</gene>
<organism evidence="1 2">
    <name type="scientific">Dryococelus australis</name>
    <dbReference type="NCBI Taxonomy" id="614101"/>
    <lineage>
        <taxon>Eukaryota</taxon>
        <taxon>Metazoa</taxon>
        <taxon>Ecdysozoa</taxon>
        <taxon>Arthropoda</taxon>
        <taxon>Hexapoda</taxon>
        <taxon>Insecta</taxon>
        <taxon>Pterygota</taxon>
        <taxon>Neoptera</taxon>
        <taxon>Polyneoptera</taxon>
        <taxon>Phasmatodea</taxon>
        <taxon>Verophasmatodea</taxon>
        <taxon>Anareolatae</taxon>
        <taxon>Phasmatidae</taxon>
        <taxon>Eurycanthinae</taxon>
        <taxon>Dryococelus</taxon>
    </lineage>
</organism>
<dbReference type="EMBL" id="JARBHB010000002">
    <property type="protein sequence ID" value="KAJ8891520.1"/>
    <property type="molecule type" value="Genomic_DNA"/>
</dbReference>
<sequence length="296" mass="33521">MMLSEQLKGEAEKWREILVRILDTLHSLGRDSSSGRHKAWQFFMYPGTYRTLRSNITRMSDQGQTVTRRSLKVTSTLFVSRMPELICTVLCRMCVLCNYCGCDSQFSSKEQTVFILRYLKLCTKHDQPCYKDHERFLSFVDCSSKTGKAIAELVRSTLTKHDISMSGCRGQGYDNGANKGARRTEAAESCPEDITFFGPQCWKILQNAIGCSLHKLSYTRWSARVGCVKPFAAHLPGMMKAVEDVKSPNLTADTILDVKGIENCINSFEGVLMSFIWIKTLTQINYINMYAGKGNY</sequence>
<comment type="caution">
    <text evidence="1">The sequence shown here is derived from an EMBL/GenBank/DDBJ whole genome shotgun (WGS) entry which is preliminary data.</text>
</comment>
<reference evidence="1 2" key="1">
    <citation type="submission" date="2023-02" db="EMBL/GenBank/DDBJ databases">
        <title>LHISI_Scaffold_Assembly.</title>
        <authorList>
            <person name="Stuart O.P."/>
            <person name="Cleave R."/>
            <person name="Magrath M.J.L."/>
            <person name="Mikheyev A.S."/>
        </authorList>
    </citation>
    <scope>NUCLEOTIDE SEQUENCE [LARGE SCALE GENOMIC DNA]</scope>
    <source>
        <strain evidence="1">Daus_M_001</strain>
        <tissue evidence="1">Leg muscle</tissue>
    </source>
</reference>
<protein>
    <submittedName>
        <fullName evidence="1">Uncharacterized protein</fullName>
    </submittedName>
</protein>
<accession>A0ABQ9I5F4</accession>
<proteinExistence type="predicted"/>
<dbReference type="PANTHER" id="PTHR45749:SF33">
    <property type="entry name" value="ZINC FINGER MYM-TYPE PROTEIN 1"/>
    <property type="match status" value="1"/>
</dbReference>